<dbReference type="PANTHER" id="PTHR13932:SF5">
    <property type="entry name" value="RADICAL S-ADENOSYL METHIONINE DOMAIN-CONTAINING PROTEIN 1, MITOCHONDRIAL"/>
    <property type="match status" value="1"/>
</dbReference>
<dbReference type="SUPFAM" id="SSF102114">
    <property type="entry name" value="Radical SAM enzymes"/>
    <property type="match status" value="1"/>
</dbReference>
<dbReference type="GO" id="GO:0051539">
    <property type="term" value="F:4 iron, 4 sulfur cluster binding"/>
    <property type="evidence" value="ECO:0007669"/>
    <property type="project" value="TreeGrafter"/>
</dbReference>
<dbReference type="Proteomes" id="UP000000422">
    <property type="component" value="Chromosome"/>
</dbReference>
<dbReference type="SMART" id="SM00729">
    <property type="entry name" value="Elp3"/>
    <property type="match status" value="1"/>
</dbReference>
<dbReference type="InterPro" id="IPR034505">
    <property type="entry name" value="Coproporphyrinogen-III_oxidase"/>
</dbReference>
<dbReference type="Gene3D" id="3.80.30.20">
    <property type="entry name" value="tm_1862 like domain"/>
    <property type="match status" value="1"/>
</dbReference>
<evidence type="ECO:0000313" key="3">
    <source>
        <dbReference type="Proteomes" id="UP000000422"/>
    </source>
</evidence>
<dbReference type="NCBIfam" id="NF006385">
    <property type="entry name" value="PRK08629.1"/>
    <property type="match status" value="1"/>
</dbReference>
<name>Q7MAP2_WOLSU</name>
<dbReference type="InterPro" id="IPR023404">
    <property type="entry name" value="rSAM_horseshoe"/>
</dbReference>
<sequence>MAEMKKMELMEGEGFSSPSCLLPSLEGLEEIKPGMLATRIVNRAMRQASGKYLSLRPIDRDRLPAPREGKHYLLYAHVPFCSTLCTYCTFNRFLFEEEKARRYFRSLRQEMKMAYELGYRFDSMYVGGGTTSILVDELCATIDLARELFPLKEVSCESDPNNIDKETMAHLKGRVDRISVGVQSFDDDILKRVGRYEKFGGGEETLSKLQALMGALPVVNIDLIFNFPTQDEKMLRRDLEIIKRLSPTQVTAYPLMSSPSVKSLIKRSIGDISLDKEATLYRVILEELLGEYNQISSWAFSKKGDDIIDEYVVNHDEYVGIGSGSFSFLDGVLYTNTFSLKEYATRIESGKMGLSRARKYGRLSQMQYRLMVGLFGGGVHKESFSRQFKMPIEVGLFKELLFLRCAGAIREKEGVLYPTLKGKYLFLSMMKEFYIGMDTVREESRARLSSEDM</sequence>
<proteinExistence type="predicted"/>
<protein>
    <submittedName>
        <fullName evidence="2">PUTATIVE OXIDOREDUCTASE</fullName>
    </submittedName>
</protein>
<dbReference type="GO" id="GO:0003824">
    <property type="term" value="F:catalytic activity"/>
    <property type="evidence" value="ECO:0007669"/>
    <property type="project" value="InterPro"/>
</dbReference>
<dbReference type="BioCyc" id="MetaCyc:MONOMER-20152"/>
<feature type="domain" description="Radical SAM core" evidence="1">
    <location>
        <begin position="66"/>
        <end position="296"/>
    </location>
</feature>
<reference evidence="2 3" key="1">
    <citation type="journal article" date="2003" name="Proc. Natl. Acad. Sci. U.S.A.">
        <title>Complete genome sequence and analysis of Wolinella succinogenes.</title>
        <authorList>
            <person name="Baar C."/>
            <person name="Eppinger M."/>
            <person name="Raddatz G."/>
            <person name="Simon JM."/>
            <person name="Lanz C."/>
            <person name="Klimmek O."/>
            <person name="Nandakumar R."/>
            <person name="Gross R."/>
            <person name="Rosinus A."/>
            <person name="Keller H."/>
            <person name="Jagtap P."/>
            <person name="Linke B."/>
            <person name="Meyer F."/>
            <person name="Lederer H."/>
            <person name="Schuster S.C."/>
        </authorList>
    </citation>
    <scope>NUCLEOTIDE SEQUENCE [LARGE SCALE GENOMIC DNA]</scope>
    <source>
        <strain evidence="3">ATCC 29543 / DSM 1740 / CCUG 13145 / JCM 31913 / LMG 7466 / NCTC 11488 / FDC 602W</strain>
    </source>
</reference>
<dbReference type="eggNOG" id="COG0635">
    <property type="taxonomic scope" value="Bacteria"/>
</dbReference>
<dbReference type="PANTHER" id="PTHR13932">
    <property type="entry name" value="COPROPORPHYRINIGEN III OXIDASE"/>
    <property type="match status" value="1"/>
</dbReference>
<accession>Q7MAP2</accession>
<dbReference type="EMBL" id="BX571657">
    <property type="protein sequence ID" value="CAE09279.1"/>
    <property type="molecule type" value="Genomic_DNA"/>
</dbReference>
<dbReference type="InterPro" id="IPR007197">
    <property type="entry name" value="rSAM"/>
</dbReference>
<dbReference type="KEGG" id="wsu:WS0113"/>
<dbReference type="AlphaFoldDB" id="Q7MAP2"/>
<dbReference type="InterPro" id="IPR058240">
    <property type="entry name" value="rSAM_sf"/>
</dbReference>
<keyword evidence="3" id="KW-1185">Reference proteome</keyword>
<dbReference type="PROSITE" id="PS51918">
    <property type="entry name" value="RADICAL_SAM"/>
    <property type="match status" value="1"/>
</dbReference>
<dbReference type="Pfam" id="PF04055">
    <property type="entry name" value="Radical_SAM"/>
    <property type="match status" value="1"/>
</dbReference>
<organism evidence="3">
    <name type="scientific">Wolinella succinogenes (strain ATCC 29543 / DSM 1740 / CCUG 13145 / JCM 31913 / LMG 7466 / NCTC 11488 / FDC 602W)</name>
    <name type="common">Vibrio succinogenes</name>
    <dbReference type="NCBI Taxonomy" id="273121"/>
    <lineage>
        <taxon>Bacteria</taxon>
        <taxon>Pseudomonadati</taxon>
        <taxon>Campylobacterota</taxon>
        <taxon>Epsilonproteobacteria</taxon>
        <taxon>Campylobacterales</taxon>
        <taxon>Helicobacteraceae</taxon>
        <taxon>Wolinella</taxon>
    </lineage>
</organism>
<dbReference type="HOGENOM" id="CLU_027579_3_1_7"/>
<dbReference type="GO" id="GO:0006779">
    <property type="term" value="P:porphyrin-containing compound biosynthetic process"/>
    <property type="evidence" value="ECO:0007669"/>
    <property type="project" value="TreeGrafter"/>
</dbReference>
<dbReference type="SFLD" id="SFLDS00029">
    <property type="entry name" value="Radical_SAM"/>
    <property type="match status" value="1"/>
</dbReference>
<evidence type="ECO:0000259" key="1">
    <source>
        <dbReference type="PROSITE" id="PS51918"/>
    </source>
</evidence>
<dbReference type="CDD" id="cd01335">
    <property type="entry name" value="Radical_SAM"/>
    <property type="match status" value="1"/>
</dbReference>
<dbReference type="InterPro" id="IPR006638">
    <property type="entry name" value="Elp3/MiaA/NifB-like_rSAM"/>
</dbReference>
<gene>
    <name evidence="2" type="ordered locus">WS0113</name>
</gene>
<dbReference type="STRING" id="273121.WS0113"/>
<dbReference type="GO" id="GO:0005737">
    <property type="term" value="C:cytoplasm"/>
    <property type="evidence" value="ECO:0007669"/>
    <property type="project" value="TreeGrafter"/>
</dbReference>
<dbReference type="SFLD" id="SFLDG01065">
    <property type="entry name" value="anaerobic_coproporphyrinogen-I"/>
    <property type="match status" value="1"/>
</dbReference>
<evidence type="ECO:0000313" key="2">
    <source>
        <dbReference type="EMBL" id="CAE09279.1"/>
    </source>
</evidence>